<dbReference type="Pfam" id="PF09499">
    <property type="entry name" value="RE_ApaLI"/>
    <property type="match status" value="1"/>
</dbReference>
<keyword evidence="1" id="KW-0540">Nuclease</keyword>
<gene>
    <name evidence="1" type="ORF">CLV37_11715</name>
</gene>
<dbReference type="GO" id="GO:0004519">
    <property type="term" value="F:endonuclease activity"/>
    <property type="evidence" value="ECO:0007669"/>
    <property type="project" value="UniProtKB-KW"/>
</dbReference>
<dbReference type="Proteomes" id="UP000238083">
    <property type="component" value="Unassembled WGS sequence"/>
</dbReference>
<dbReference type="EMBL" id="PVZF01000017">
    <property type="protein sequence ID" value="PRY10241.1"/>
    <property type="molecule type" value="Genomic_DNA"/>
</dbReference>
<accession>A0A2T0QX02</accession>
<dbReference type="AlphaFoldDB" id="A0A2T0QX02"/>
<keyword evidence="2" id="KW-1185">Reference proteome</keyword>
<name>A0A2T0QX02_9ACTN</name>
<evidence type="ECO:0000313" key="2">
    <source>
        <dbReference type="Proteomes" id="UP000238083"/>
    </source>
</evidence>
<evidence type="ECO:0000313" key="1">
    <source>
        <dbReference type="EMBL" id="PRY10241.1"/>
    </source>
</evidence>
<keyword evidence="1" id="KW-0378">Hydrolase</keyword>
<organism evidence="1 2">
    <name type="scientific">Kineococcus rhizosphaerae</name>
    <dbReference type="NCBI Taxonomy" id="559628"/>
    <lineage>
        <taxon>Bacteria</taxon>
        <taxon>Bacillati</taxon>
        <taxon>Actinomycetota</taxon>
        <taxon>Actinomycetes</taxon>
        <taxon>Kineosporiales</taxon>
        <taxon>Kineosporiaceae</taxon>
        <taxon>Kineococcus</taxon>
    </lineage>
</organism>
<proteinExistence type="predicted"/>
<sequence length="318" mass="35273">MRLTPDHVRALIYIAAHDTGVEGLPQPISTVPDLFDDNFGLTFKFPGVDARELFEIALTLNAELETYVACLATIHKFRLKYRQVLQTQPFATMDQVGPRALLQYKQLENRSLAALLVWRKWLFDIDNRAAQDTGYLFEPVISAALGGASFGARNSPIRRLNDTSKGRQIDCVIDNRAYEIKIRVTIAASGQGRWREELTFPAEAKAAGFVPVLVVLDPTDNPKLAELVEAYLAAGGERYLGEDAWNHLRATASAEMAIFLGKYIHAPLDAVVESLSDSEPLPDLQLTDLMTSVRFKVGDGSWSVPRNAQRGVQEADED</sequence>
<comment type="caution">
    <text evidence="1">The sequence shown here is derived from an EMBL/GenBank/DDBJ whole genome shotgun (WGS) entry which is preliminary data.</text>
</comment>
<reference evidence="1 2" key="1">
    <citation type="submission" date="2018-03" db="EMBL/GenBank/DDBJ databases">
        <title>Genomic Encyclopedia of Archaeal and Bacterial Type Strains, Phase II (KMG-II): from individual species to whole genera.</title>
        <authorList>
            <person name="Goeker M."/>
        </authorList>
    </citation>
    <scope>NUCLEOTIDE SEQUENCE [LARGE SCALE GENOMIC DNA]</scope>
    <source>
        <strain evidence="1 2">DSM 19711</strain>
    </source>
</reference>
<dbReference type="InterPro" id="IPR019036">
    <property type="entry name" value="Restrct_endonuc_II_ApaLI"/>
</dbReference>
<protein>
    <submittedName>
        <fullName evidence="1">ApaLI-like restriction endonuclease</fullName>
    </submittedName>
</protein>
<keyword evidence="1" id="KW-0255">Endonuclease</keyword>